<feature type="transmembrane region" description="Helical" evidence="6">
    <location>
        <begin position="6"/>
        <end position="22"/>
    </location>
</feature>
<keyword evidence="3 6" id="KW-0812">Transmembrane</keyword>
<organism evidence="7 8">
    <name type="scientific">Chelonobacter oris</name>
    <dbReference type="NCBI Taxonomy" id="505317"/>
    <lineage>
        <taxon>Bacteria</taxon>
        <taxon>Pseudomonadati</taxon>
        <taxon>Pseudomonadota</taxon>
        <taxon>Gammaproteobacteria</taxon>
        <taxon>Pasteurellales</taxon>
        <taxon>Pasteurellaceae</taxon>
        <taxon>Chelonobacter</taxon>
    </lineage>
</organism>
<evidence type="ECO:0000256" key="5">
    <source>
        <dbReference type="ARBA" id="ARBA00023136"/>
    </source>
</evidence>
<keyword evidence="4 6" id="KW-1133">Transmembrane helix</keyword>
<evidence type="ECO:0000256" key="1">
    <source>
        <dbReference type="ARBA" id="ARBA00004651"/>
    </source>
</evidence>
<keyword evidence="5 6" id="KW-0472">Membrane</keyword>
<feature type="transmembrane region" description="Helical" evidence="6">
    <location>
        <begin position="34"/>
        <end position="53"/>
    </location>
</feature>
<dbReference type="RefSeq" id="WP_034614035.1">
    <property type="nucleotide sequence ID" value="NZ_JSUM01000006.1"/>
</dbReference>
<evidence type="ECO:0000256" key="4">
    <source>
        <dbReference type="ARBA" id="ARBA00022989"/>
    </source>
</evidence>
<dbReference type="EMBL" id="JSUM01000006">
    <property type="protein sequence ID" value="KGQ70650.1"/>
    <property type="molecule type" value="Genomic_DNA"/>
</dbReference>
<feature type="transmembrane region" description="Helical" evidence="6">
    <location>
        <begin position="59"/>
        <end position="82"/>
    </location>
</feature>
<evidence type="ECO:0000313" key="8">
    <source>
        <dbReference type="Proteomes" id="UP000030380"/>
    </source>
</evidence>
<dbReference type="GO" id="GO:0015075">
    <property type="term" value="F:monoatomic ion transmembrane transporter activity"/>
    <property type="evidence" value="ECO:0007669"/>
    <property type="project" value="InterPro"/>
</dbReference>
<evidence type="ECO:0000256" key="6">
    <source>
        <dbReference type="SAM" id="Phobius"/>
    </source>
</evidence>
<accession>A0A0A3AUC6</accession>
<dbReference type="OrthoDB" id="9800226at2"/>
<evidence type="ECO:0000313" key="7">
    <source>
        <dbReference type="EMBL" id="KGQ70650.1"/>
    </source>
</evidence>
<evidence type="ECO:0008006" key="9">
    <source>
        <dbReference type="Google" id="ProtNLM"/>
    </source>
</evidence>
<comment type="subcellular location">
    <subcellularLocation>
        <location evidence="1">Cell membrane</location>
        <topology evidence="1">Multi-pass membrane protein</topology>
    </subcellularLocation>
</comment>
<dbReference type="Pfam" id="PF04066">
    <property type="entry name" value="MrpF_PhaF"/>
    <property type="match status" value="1"/>
</dbReference>
<keyword evidence="2" id="KW-1003">Cell membrane</keyword>
<dbReference type="InterPro" id="IPR007208">
    <property type="entry name" value="MrpF/PhaF-like"/>
</dbReference>
<dbReference type="AlphaFoldDB" id="A0A0A3AUC6"/>
<keyword evidence="8" id="KW-1185">Reference proteome</keyword>
<gene>
    <name evidence="7" type="ORF">OA57_04570</name>
</gene>
<comment type="caution">
    <text evidence="7">The sequence shown here is derived from an EMBL/GenBank/DDBJ whole genome shotgun (WGS) entry which is preliminary data.</text>
</comment>
<dbReference type="GO" id="GO:0005886">
    <property type="term" value="C:plasma membrane"/>
    <property type="evidence" value="ECO:0007669"/>
    <property type="project" value="UniProtKB-SubCell"/>
</dbReference>
<reference evidence="7 8" key="1">
    <citation type="submission" date="2014-11" db="EMBL/GenBank/DDBJ databases">
        <title>Draft genome sequence of Chelonobacter oris 1662T, associated with respiratory disease in Hermann's Tortoises.</title>
        <authorList>
            <person name="Kudirkiene E."/>
            <person name="Hansen M.J."/>
            <person name="Bojesen A.M."/>
        </authorList>
    </citation>
    <scope>NUCLEOTIDE SEQUENCE [LARGE SCALE GENOMIC DNA]</scope>
    <source>
        <strain evidence="7 8">1662</strain>
    </source>
</reference>
<proteinExistence type="predicted"/>
<dbReference type="Proteomes" id="UP000030380">
    <property type="component" value="Unassembled WGS sequence"/>
</dbReference>
<dbReference type="STRING" id="505317.OA57_04570"/>
<evidence type="ECO:0000256" key="3">
    <source>
        <dbReference type="ARBA" id="ARBA00022692"/>
    </source>
</evidence>
<protein>
    <recommendedName>
        <fullName evidence="9">Sodium:proton antiporter</fullName>
    </recommendedName>
</protein>
<evidence type="ECO:0000256" key="2">
    <source>
        <dbReference type="ARBA" id="ARBA00022475"/>
    </source>
</evidence>
<name>A0A0A3AUC6_9PAST</name>
<sequence>MLAFTLTFVSICALIAVLFVIYRIQKSTDDADKIVALDILLAAALILCIVAALTIDNTVLLDVAIGLSLIGFIGTVGWSAVIQRKNDAQTLSEKEKTHDA</sequence>